<dbReference type="RefSeq" id="WP_212688476.1">
    <property type="nucleotide sequence ID" value="NZ_JAGSPN010000010.1"/>
</dbReference>
<dbReference type="Gene3D" id="3.50.80.20">
    <property type="entry name" value="D-Ala-D-Ala carboxypeptidase C, peptidase S13"/>
    <property type="match status" value="1"/>
</dbReference>
<dbReference type="Gene3D" id="3.40.710.10">
    <property type="entry name" value="DD-peptidase/beta-lactamase superfamily"/>
    <property type="match status" value="2"/>
</dbReference>
<evidence type="ECO:0000313" key="5">
    <source>
        <dbReference type="Proteomes" id="UP000680067"/>
    </source>
</evidence>
<dbReference type="GO" id="GO:0000270">
    <property type="term" value="P:peptidoglycan metabolic process"/>
    <property type="evidence" value="ECO:0007669"/>
    <property type="project" value="TreeGrafter"/>
</dbReference>
<protein>
    <submittedName>
        <fullName evidence="4">D-alanyl-D-alanine carboxypeptidase/D-alanyl-D-alanine-endopeptidase</fullName>
        <ecNumber evidence="4">3.4.16.4</ecNumber>
    </submittedName>
</protein>
<dbReference type="GO" id="GO:0006508">
    <property type="term" value="P:proteolysis"/>
    <property type="evidence" value="ECO:0007669"/>
    <property type="project" value="InterPro"/>
</dbReference>
<dbReference type="EC" id="3.4.16.4" evidence="4"/>
<keyword evidence="5" id="KW-1185">Reference proteome</keyword>
<dbReference type="SUPFAM" id="SSF56601">
    <property type="entry name" value="beta-lactamase/transpeptidase-like"/>
    <property type="match status" value="1"/>
</dbReference>
<dbReference type="InterPro" id="IPR012338">
    <property type="entry name" value="Beta-lactam/transpept-like"/>
</dbReference>
<keyword evidence="4" id="KW-0121">Carboxypeptidase</keyword>
<keyword evidence="2 4" id="KW-0378">Hydrolase</keyword>
<keyword evidence="4" id="KW-0645">Protease</keyword>
<evidence type="ECO:0000256" key="2">
    <source>
        <dbReference type="ARBA" id="ARBA00022801"/>
    </source>
</evidence>
<sequence length="500" mass="54904">MPIRLPALLLSVVFSLPALAAPLQTRETGVLPDSIRQQLQQQGIPAQALSVVVMRADSGQIVMQQQATQAVSPASSMKLLTTLAGLEELGPVFRWKTQLLSTATPEKEVLNGDLYLRGGGDPSLSLEKWTSFLRRLRYSGIKTLRGDLILDRSSFQPEREDLQTSPFDEHPDAAYNVIPDALLLNHNLLQFAIESDGKRIQTRLQTPLANVVIRNNLKLNNAACASWEKSVTPPVALTDDNGDIEIRLNGSFPKNCQISTRLNLMDRNQYVAAMFAQIWRELGGVWRGQVREGKAPADATLLLEHQSETLADLLRTINKQSDNTMARALLQTLGSTAPNNAASGTGSRTAGDLRIRQWLLRHQLDEQGLVIENGSGLSRSERISAQTLAGVLQAGWRSPWNAEFISSLPIGGMDGTLRKRLKGTVAEGRARLKTGTLRNATALAGYVRDLQDTQWIVVAIINDEQAAKARKALDQLILWVVAGHPEQWQAPDEPAPETQP</sequence>
<dbReference type="PRINTS" id="PR00922">
    <property type="entry name" value="DADACBPTASE3"/>
</dbReference>
<dbReference type="InterPro" id="IPR000667">
    <property type="entry name" value="Peptidase_S13"/>
</dbReference>
<reference evidence="4" key="1">
    <citation type="submission" date="2021-04" db="EMBL/GenBank/DDBJ databases">
        <title>novel species isolated from subtropical streams in China.</title>
        <authorList>
            <person name="Lu H."/>
        </authorList>
    </citation>
    <scope>NUCLEOTIDE SEQUENCE</scope>
    <source>
        <strain evidence="4">LFS511W</strain>
    </source>
</reference>
<evidence type="ECO:0000256" key="1">
    <source>
        <dbReference type="ARBA" id="ARBA00006096"/>
    </source>
</evidence>
<dbReference type="Pfam" id="PF02113">
    <property type="entry name" value="Peptidase_S13"/>
    <property type="match status" value="1"/>
</dbReference>
<feature type="signal peptide" evidence="3">
    <location>
        <begin position="1"/>
        <end position="20"/>
    </location>
</feature>
<dbReference type="EMBL" id="JAGSPN010000010">
    <property type="protein sequence ID" value="MBR7783183.1"/>
    <property type="molecule type" value="Genomic_DNA"/>
</dbReference>
<proteinExistence type="inferred from homology"/>
<gene>
    <name evidence="4" type="primary">dacB</name>
    <name evidence="4" type="ORF">KDM89_13600</name>
</gene>
<comment type="caution">
    <text evidence="4">The sequence shown here is derived from an EMBL/GenBank/DDBJ whole genome shotgun (WGS) entry which is preliminary data.</text>
</comment>
<dbReference type="Proteomes" id="UP000680067">
    <property type="component" value="Unassembled WGS sequence"/>
</dbReference>
<evidence type="ECO:0000313" key="4">
    <source>
        <dbReference type="EMBL" id="MBR7783183.1"/>
    </source>
</evidence>
<comment type="similarity">
    <text evidence="1">Belongs to the peptidase S13 family.</text>
</comment>
<evidence type="ECO:0000256" key="3">
    <source>
        <dbReference type="SAM" id="SignalP"/>
    </source>
</evidence>
<accession>A0A941DLV7</accession>
<organism evidence="4 5">
    <name type="scientific">Undibacterium luofuense</name>
    <dbReference type="NCBI Taxonomy" id="2828733"/>
    <lineage>
        <taxon>Bacteria</taxon>
        <taxon>Pseudomonadati</taxon>
        <taxon>Pseudomonadota</taxon>
        <taxon>Betaproteobacteria</taxon>
        <taxon>Burkholderiales</taxon>
        <taxon>Oxalobacteraceae</taxon>
        <taxon>Undibacterium</taxon>
    </lineage>
</organism>
<dbReference type="AlphaFoldDB" id="A0A941DLV7"/>
<feature type="chain" id="PRO_5037280049" evidence="3">
    <location>
        <begin position="21"/>
        <end position="500"/>
    </location>
</feature>
<name>A0A941DLV7_9BURK</name>
<keyword evidence="3" id="KW-0732">Signal</keyword>
<dbReference type="PANTHER" id="PTHR30023">
    <property type="entry name" value="D-ALANYL-D-ALANINE CARBOXYPEPTIDASE"/>
    <property type="match status" value="1"/>
</dbReference>
<dbReference type="GO" id="GO:0009002">
    <property type="term" value="F:serine-type D-Ala-D-Ala carboxypeptidase activity"/>
    <property type="evidence" value="ECO:0007669"/>
    <property type="project" value="UniProtKB-EC"/>
</dbReference>
<dbReference type="NCBIfam" id="TIGR00666">
    <property type="entry name" value="PBP4"/>
    <property type="match status" value="1"/>
</dbReference>
<dbReference type="PANTHER" id="PTHR30023:SF0">
    <property type="entry name" value="PENICILLIN-SENSITIVE CARBOXYPEPTIDASE A"/>
    <property type="match status" value="1"/>
</dbReference>